<name>A0ABD3PBR4_9STRA</name>
<reference evidence="2 3" key="1">
    <citation type="journal article" date="2020" name="G3 (Bethesda)">
        <title>Improved Reference Genome for Cyclotella cryptica CCMP332, a Model for Cell Wall Morphogenesis, Salinity Adaptation, and Lipid Production in Diatoms (Bacillariophyta).</title>
        <authorList>
            <person name="Roberts W.R."/>
            <person name="Downey K.M."/>
            <person name="Ruck E.C."/>
            <person name="Traller J.C."/>
            <person name="Alverson A.J."/>
        </authorList>
    </citation>
    <scope>NUCLEOTIDE SEQUENCE [LARGE SCALE GENOMIC DNA]</scope>
    <source>
        <strain evidence="2 3">CCMP332</strain>
    </source>
</reference>
<gene>
    <name evidence="2" type="ORF">HJC23_013825</name>
</gene>
<comment type="caution">
    <text evidence="2">The sequence shown here is derived from an EMBL/GenBank/DDBJ whole genome shotgun (WGS) entry which is preliminary data.</text>
</comment>
<sequence length="59" mass="6487">MAYSGGGTCSKYPLATKDDWIQIGSLLTSSSPFLDEEARGNVDHYTTPQTNKDSLKRYA</sequence>
<dbReference type="Proteomes" id="UP001516023">
    <property type="component" value="Unassembled WGS sequence"/>
</dbReference>
<evidence type="ECO:0000313" key="3">
    <source>
        <dbReference type="Proteomes" id="UP001516023"/>
    </source>
</evidence>
<proteinExistence type="predicted"/>
<feature type="region of interest" description="Disordered" evidence="1">
    <location>
        <begin position="37"/>
        <end position="59"/>
    </location>
</feature>
<organism evidence="2 3">
    <name type="scientific">Cyclotella cryptica</name>
    <dbReference type="NCBI Taxonomy" id="29204"/>
    <lineage>
        <taxon>Eukaryota</taxon>
        <taxon>Sar</taxon>
        <taxon>Stramenopiles</taxon>
        <taxon>Ochrophyta</taxon>
        <taxon>Bacillariophyta</taxon>
        <taxon>Coscinodiscophyceae</taxon>
        <taxon>Thalassiosirophycidae</taxon>
        <taxon>Stephanodiscales</taxon>
        <taxon>Stephanodiscaceae</taxon>
        <taxon>Cyclotella</taxon>
    </lineage>
</organism>
<accession>A0ABD3PBR4</accession>
<keyword evidence="3" id="KW-1185">Reference proteome</keyword>
<evidence type="ECO:0000256" key="1">
    <source>
        <dbReference type="SAM" id="MobiDB-lite"/>
    </source>
</evidence>
<protein>
    <submittedName>
        <fullName evidence="2">Uncharacterized protein</fullName>
    </submittedName>
</protein>
<evidence type="ECO:0000313" key="2">
    <source>
        <dbReference type="EMBL" id="KAL3785159.1"/>
    </source>
</evidence>
<dbReference type="EMBL" id="JABMIG020000219">
    <property type="protein sequence ID" value="KAL3785159.1"/>
    <property type="molecule type" value="Genomic_DNA"/>
</dbReference>
<dbReference type="AlphaFoldDB" id="A0ABD3PBR4"/>